<sequence>MTSIWIYPIKQLKVIQIQRTKNASWNFQAIKTNNRKETISQLRDIAILNRQHEDLPSDDDEDLSNDGEEGMSYGSITLRVLHTPFDEVNTSGYDVNDTQASGHTSNNGNHGHQPVGLISDLGPSRYATRSDNHLGIEGAGSRYHCPGVYNVLSTISCGSSTGDTSTRTYTEKPGDGLAQSEEQQVPTGNSSDYLTMSSHGSNQENSSSYSLTMVRDEEARIIDSSTRPNGPIMMNSGSSISGSSTSGSSTSGSSISGSSTSGIAQCDGYFGAFTGYTSGRKVHKSPCMGEAKPLGGSCPGEITSQSKQKTQQRYRQAKWQTTIPPQSLEESRPDLLRLRNPQSHISTTRDSRAIEKSVQTFCGGEAENEEKTYEDYVYLMKDPDWNPSSTASRDASPDTNLKKKNGKRENARPQEARRHNDGSSGRRTTLAGSEMEGKSKETYELCSIGNSNIWGEIERK</sequence>
<accession>A0A6A6TXP9</accession>
<keyword evidence="3" id="KW-1185">Reference proteome</keyword>
<evidence type="ECO:0000313" key="2">
    <source>
        <dbReference type="EMBL" id="KAF2664592.1"/>
    </source>
</evidence>
<reference evidence="2" key="1">
    <citation type="journal article" date="2020" name="Stud. Mycol.">
        <title>101 Dothideomycetes genomes: a test case for predicting lifestyles and emergence of pathogens.</title>
        <authorList>
            <person name="Haridas S."/>
            <person name="Albert R."/>
            <person name="Binder M."/>
            <person name="Bloem J."/>
            <person name="Labutti K."/>
            <person name="Salamov A."/>
            <person name="Andreopoulos B."/>
            <person name="Baker S."/>
            <person name="Barry K."/>
            <person name="Bills G."/>
            <person name="Bluhm B."/>
            <person name="Cannon C."/>
            <person name="Castanera R."/>
            <person name="Culley D."/>
            <person name="Daum C."/>
            <person name="Ezra D."/>
            <person name="Gonzalez J."/>
            <person name="Henrissat B."/>
            <person name="Kuo A."/>
            <person name="Liang C."/>
            <person name="Lipzen A."/>
            <person name="Lutzoni F."/>
            <person name="Magnuson J."/>
            <person name="Mondo S."/>
            <person name="Nolan M."/>
            <person name="Ohm R."/>
            <person name="Pangilinan J."/>
            <person name="Park H.-J."/>
            <person name="Ramirez L."/>
            <person name="Alfaro M."/>
            <person name="Sun H."/>
            <person name="Tritt A."/>
            <person name="Yoshinaga Y."/>
            <person name="Zwiers L.-H."/>
            <person name="Turgeon B."/>
            <person name="Goodwin S."/>
            <person name="Spatafora J."/>
            <person name="Crous P."/>
            <person name="Grigoriev I."/>
        </authorList>
    </citation>
    <scope>NUCLEOTIDE SEQUENCE</scope>
    <source>
        <strain evidence="2">CBS 115976</strain>
    </source>
</reference>
<feature type="compositionally biased region" description="Polar residues" evidence="1">
    <location>
        <begin position="180"/>
        <end position="196"/>
    </location>
</feature>
<dbReference type="Proteomes" id="UP000799302">
    <property type="component" value="Unassembled WGS sequence"/>
</dbReference>
<feature type="compositionally biased region" description="Polar residues" evidence="1">
    <location>
        <begin position="422"/>
        <end position="431"/>
    </location>
</feature>
<dbReference type="EMBL" id="MU004242">
    <property type="protein sequence ID" value="KAF2664592.1"/>
    <property type="molecule type" value="Genomic_DNA"/>
</dbReference>
<feature type="region of interest" description="Disordered" evidence="1">
    <location>
        <begin position="294"/>
        <end position="333"/>
    </location>
</feature>
<feature type="region of interest" description="Disordered" evidence="1">
    <location>
        <begin position="50"/>
        <end position="69"/>
    </location>
</feature>
<organism evidence="2 3">
    <name type="scientific">Microthyrium microscopicum</name>
    <dbReference type="NCBI Taxonomy" id="703497"/>
    <lineage>
        <taxon>Eukaryota</taxon>
        <taxon>Fungi</taxon>
        <taxon>Dikarya</taxon>
        <taxon>Ascomycota</taxon>
        <taxon>Pezizomycotina</taxon>
        <taxon>Dothideomycetes</taxon>
        <taxon>Dothideomycetes incertae sedis</taxon>
        <taxon>Microthyriales</taxon>
        <taxon>Microthyriaceae</taxon>
        <taxon>Microthyrium</taxon>
    </lineage>
</organism>
<feature type="compositionally biased region" description="Basic and acidic residues" evidence="1">
    <location>
        <begin position="407"/>
        <end position="421"/>
    </location>
</feature>
<name>A0A6A6TXP9_9PEZI</name>
<feature type="region of interest" description="Disordered" evidence="1">
    <location>
        <begin position="156"/>
        <end position="209"/>
    </location>
</feature>
<feature type="region of interest" description="Disordered" evidence="1">
    <location>
        <begin position="222"/>
        <end position="260"/>
    </location>
</feature>
<dbReference type="AlphaFoldDB" id="A0A6A6TXP9"/>
<proteinExistence type="predicted"/>
<feature type="compositionally biased region" description="Low complexity" evidence="1">
    <location>
        <begin position="197"/>
        <end position="209"/>
    </location>
</feature>
<evidence type="ECO:0000256" key="1">
    <source>
        <dbReference type="SAM" id="MobiDB-lite"/>
    </source>
</evidence>
<gene>
    <name evidence="2" type="ORF">BT63DRAFT_460084</name>
</gene>
<protein>
    <submittedName>
        <fullName evidence="2">Uncharacterized protein</fullName>
    </submittedName>
</protein>
<feature type="compositionally biased region" description="Polar residues" evidence="1">
    <location>
        <begin position="156"/>
        <end position="168"/>
    </location>
</feature>
<evidence type="ECO:0000313" key="3">
    <source>
        <dbReference type="Proteomes" id="UP000799302"/>
    </source>
</evidence>
<feature type="region of interest" description="Disordered" evidence="1">
    <location>
        <begin position="383"/>
        <end position="442"/>
    </location>
</feature>
<feature type="compositionally biased region" description="Polar residues" evidence="1">
    <location>
        <begin position="386"/>
        <end position="399"/>
    </location>
</feature>
<feature type="compositionally biased region" description="Low complexity" evidence="1">
    <location>
        <begin position="236"/>
        <end position="260"/>
    </location>
</feature>
<feature type="compositionally biased region" description="Acidic residues" evidence="1">
    <location>
        <begin position="56"/>
        <end position="69"/>
    </location>
</feature>